<dbReference type="AlphaFoldDB" id="A0A4Q7CLK0"/>
<gene>
    <name evidence="2" type="primary">amaP</name>
    <name evidence="2" type="ORF">EIG99_08280</name>
</gene>
<dbReference type="OrthoDB" id="2452498at2"/>
<evidence type="ECO:0000313" key="2">
    <source>
        <dbReference type="EMBL" id="RZI01655.1"/>
    </source>
</evidence>
<comment type="caution">
    <text evidence="2">The sequence shown here is derived from an EMBL/GenBank/DDBJ whole genome shotgun (WGS) entry which is preliminary data.</text>
</comment>
<keyword evidence="1" id="KW-0812">Transmembrane</keyword>
<feature type="transmembrane region" description="Helical" evidence="1">
    <location>
        <begin position="51"/>
        <end position="76"/>
    </location>
</feature>
<feature type="transmembrane region" description="Helical" evidence="1">
    <location>
        <begin position="12"/>
        <end position="31"/>
    </location>
</feature>
<organism evidence="2 3">
    <name type="scientific">Staphylococcus condimenti</name>
    <dbReference type="NCBI Taxonomy" id="70255"/>
    <lineage>
        <taxon>Bacteria</taxon>
        <taxon>Bacillati</taxon>
        <taxon>Bacillota</taxon>
        <taxon>Bacilli</taxon>
        <taxon>Bacillales</taxon>
        <taxon>Staphylococcaceae</taxon>
        <taxon>Staphylococcus</taxon>
    </lineage>
</organism>
<keyword evidence="1" id="KW-1133">Transmembrane helix</keyword>
<proteinExistence type="predicted"/>
<evidence type="ECO:0000313" key="3">
    <source>
        <dbReference type="Proteomes" id="UP000293854"/>
    </source>
</evidence>
<dbReference type="EMBL" id="RQTE01000151">
    <property type="protein sequence ID" value="RZI01655.1"/>
    <property type="molecule type" value="Genomic_DNA"/>
</dbReference>
<dbReference type="Proteomes" id="UP000293854">
    <property type="component" value="Unassembled WGS sequence"/>
</dbReference>
<accession>A0A4Q7CLK0</accession>
<keyword evidence="1" id="KW-0472">Membrane</keyword>
<dbReference type="NCBIfam" id="NF033218">
    <property type="entry name" value="anchor_AmaP"/>
    <property type="match status" value="1"/>
</dbReference>
<evidence type="ECO:0000256" key="1">
    <source>
        <dbReference type="SAM" id="Phobius"/>
    </source>
</evidence>
<protein>
    <submittedName>
        <fullName evidence="2">Alkaline shock response membrane anchor protein AmaP</fullName>
    </submittedName>
</protein>
<sequence>MRRCCIVRRLKNFILGLLIVVVVGMLVFMVVKVPQVPQIATYRQQLLTFAWFLPVLFVLSGLLILLGLILVFSLFAPTHRKPGLYKIYKDGHIYISRKSIDKVVYDTLAQYEQLMQPNVVTKCYSKKKKSYIDIKADFFLPDDTHAKTLTESVRKDIKQKVEYFSEVPIRKLEVNVKDQKSPSSPRVL</sequence>
<name>A0A4Q7CLK0_9STAP</name>
<reference evidence="2 3" key="1">
    <citation type="submission" date="2018-11" db="EMBL/GenBank/DDBJ databases">
        <title>Genomic profiling of Staphylococcus species from a Poultry farm system in KwaZulu-Natal, South Africa.</title>
        <authorList>
            <person name="Amoako D.G."/>
            <person name="Somboro A.M."/>
            <person name="Abia A.L.K."/>
            <person name="Bester L.A."/>
            <person name="Essack S.Y."/>
        </authorList>
    </citation>
    <scope>NUCLEOTIDE SEQUENCE [LARGE SCALE GENOMIC DNA]</scope>
    <source>
        <strain evidence="2 3">SA11</strain>
    </source>
</reference>